<evidence type="ECO:0000313" key="2">
    <source>
        <dbReference type="EMBL" id="SDJ49177.1"/>
    </source>
</evidence>
<dbReference type="RefSeq" id="WP_167360697.1">
    <property type="nucleotide sequence ID" value="NZ_CBCSKY010000018.1"/>
</dbReference>
<dbReference type="GO" id="GO:0008757">
    <property type="term" value="F:S-adenosylmethionine-dependent methyltransferase activity"/>
    <property type="evidence" value="ECO:0007669"/>
    <property type="project" value="InterPro"/>
</dbReference>
<feature type="domain" description="Methyltransferase type 11" evidence="1">
    <location>
        <begin position="45"/>
        <end position="139"/>
    </location>
</feature>
<keyword evidence="2" id="KW-0808">Transferase</keyword>
<accession>A0A1G8U601</accession>
<keyword evidence="2" id="KW-0489">Methyltransferase</keyword>
<reference evidence="3" key="1">
    <citation type="submission" date="2016-10" db="EMBL/GenBank/DDBJ databases">
        <authorList>
            <person name="Varghese N."/>
            <person name="Submissions S."/>
        </authorList>
    </citation>
    <scope>NUCLEOTIDE SEQUENCE [LARGE SCALE GENOMIC DNA]</scope>
    <source>
        <strain evidence="3">CGMCC 1.11012</strain>
    </source>
</reference>
<dbReference type="InterPro" id="IPR050508">
    <property type="entry name" value="Methyltransf_Superfamily"/>
</dbReference>
<keyword evidence="3" id="KW-1185">Reference proteome</keyword>
<dbReference type="Gene3D" id="3.40.50.150">
    <property type="entry name" value="Vaccinia Virus protein VP39"/>
    <property type="match status" value="1"/>
</dbReference>
<dbReference type="AlphaFoldDB" id="A0A1G8U601"/>
<dbReference type="Pfam" id="PF08241">
    <property type="entry name" value="Methyltransf_11"/>
    <property type="match status" value="1"/>
</dbReference>
<dbReference type="CDD" id="cd02440">
    <property type="entry name" value="AdoMet_MTases"/>
    <property type="match status" value="1"/>
</dbReference>
<name>A0A1G8U601_9BACL</name>
<evidence type="ECO:0000259" key="1">
    <source>
        <dbReference type="Pfam" id="PF08241"/>
    </source>
</evidence>
<dbReference type="SUPFAM" id="SSF53335">
    <property type="entry name" value="S-adenosyl-L-methionine-dependent methyltransferases"/>
    <property type="match status" value="1"/>
</dbReference>
<protein>
    <submittedName>
        <fullName evidence="2">Demethylmenaquinone methyltransferase / 2-methoxy-6-polyprenyl-1,4-benzoquinol methylase</fullName>
    </submittedName>
</protein>
<organism evidence="2 3">
    <name type="scientific">Paenibacillus typhae</name>
    <dbReference type="NCBI Taxonomy" id="1174501"/>
    <lineage>
        <taxon>Bacteria</taxon>
        <taxon>Bacillati</taxon>
        <taxon>Bacillota</taxon>
        <taxon>Bacilli</taxon>
        <taxon>Bacillales</taxon>
        <taxon>Paenibacillaceae</taxon>
        <taxon>Paenibacillus</taxon>
    </lineage>
</organism>
<dbReference type="EMBL" id="FNDX01000018">
    <property type="protein sequence ID" value="SDJ49177.1"/>
    <property type="molecule type" value="Genomic_DNA"/>
</dbReference>
<dbReference type="GO" id="GO:0032259">
    <property type="term" value="P:methylation"/>
    <property type="evidence" value="ECO:0007669"/>
    <property type="project" value="UniProtKB-KW"/>
</dbReference>
<dbReference type="Proteomes" id="UP000199050">
    <property type="component" value="Unassembled WGS sequence"/>
</dbReference>
<evidence type="ECO:0000313" key="3">
    <source>
        <dbReference type="Proteomes" id="UP000199050"/>
    </source>
</evidence>
<proteinExistence type="predicted"/>
<dbReference type="PANTHER" id="PTHR42912">
    <property type="entry name" value="METHYLTRANSFERASE"/>
    <property type="match status" value="1"/>
</dbReference>
<gene>
    <name evidence="2" type="ORF">SAMN05216192_11831</name>
</gene>
<dbReference type="InterPro" id="IPR013216">
    <property type="entry name" value="Methyltransf_11"/>
</dbReference>
<sequence>MHSHKETAAEQFDSLAADWSNSGLDIALAQKVVRMLGLESGNSLLDVASGTGVVPAALKSLGILPGRYLAVDISSAMLAVLRRNYPEAETKAADFEEPFDEGHAFDFVLLYNSIPHFTRLDMLFANAASCLKSGGTFMIAHSRTRQGLREHQARIGYRPAHDPIPADSILAELAVRYGFQQIIIQDEELFRFSCSLPVL</sequence>
<dbReference type="STRING" id="1174501.SAMN05216192_11831"/>
<dbReference type="InterPro" id="IPR029063">
    <property type="entry name" value="SAM-dependent_MTases_sf"/>
</dbReference>